<accession>A0A0C3SBT6</accession>
<gene>
    <name evidence="2" type="ORF">PHLGIDRAFT_11383</name>
</gene>
<feature type="compositionally biased region" description="Polar residues" evidence="1">
    <location>
        <begin position="416"/>
        <end position="428"/>
    </location>
</feature>
<evidence type="ECO:0000313" key="2">
    <source>
        <dbReference type="EMBL" id="KIP10292.1"/>
    </source>
</evidence>
<keyword evidence="3" id="KW-1185">Reference proteome</keyword>
<sequence length="1255" mass="136569">MADRAFQMRVVPLLLPSVLRSSTIVAHPRICISLFLGPGHPPGSTAMARSSMFWPPLLMQGSGRFACCLDAGWPLFLRTSVNMSGQPLRDDDFRHVHRPLPSLPPTKSRFDNAQSGMGVLTLVRCCFGLRSQMNFPESTFQIQIHTNSIFNSSTSVMHLCGCVHGGGHRGVCAPAAEIAPGRADEALRRTLDARAARDTTPAVSRGVAAQARCRAAVGQYPGNNPAQKTNTTSLLCPLDIRRQIDSCVRALLGPGAPAQGCLHKMQGPPTTGKSGIRFSSHAHCALSVVPTCAQIALIRQEPSLETYVFARRTSSSTFTHRTDRPQCASLAGTVGNRQAPGVVYQQAFPPTSSANGYYREIPGAGNMQCGDLHSRPAYSRPHIWTRVPARTPLWSCGRPSRIFEKRAQLTPRALTSNCAPGISRQTAPRSGRAYSSRAPWSHNLRHTMIYGKAGSSSLRSHGGLGAPGPKGRDAMRRRGEAASLSCRVARRVVHFITVVRNLATGTASPSVSGYIGETLCNVETRQAASRHAGEDIYATVTDCPARFSWRYDLSIHRKLNFTRSQQISGGQRKGRSSRPGLTRNICAEPTQAIARARAASQDGTYHLKLNPRRWTSVCGLTRRPVFCLRSEMHSLPRPQSEVPRSDLQEHGLKTVSSRGTHGEGEASLLQSYHPISAQTAVGRLCFDSPRHRSWMNALDASPARSREYMVMTPVTCPVYRRPLFGRAVGPPVQDYQSNSQLPAERHDMLLLAATLRAASVVVSAALSLGGHSISKEVLIVATAKSVAAPSGCHRRRRLAAQENLALQTVFVEFCCAEHRISAFGKSVWRDMVAGDKDVGAWVMSLALNSGTLRSTWRELGYRLVSRGYGMPSNEVYGEPPLAPAARDTEKTAEAHPRLPFHGARVTLAFSRSRSTPPSCPSELSHQSPFAFSPPCVALTGPRLNARIRATGTNISVQAHTFGAPLPTPTPTQDSARARSAAAVTCIAGAVERAPVGGLRTSLTRCFFPALRRLLKRDPAGHQSERRCSRREGRLESPLFMLNTMHVGNATGDQRAARQSTRMSGPWAADTASDVGRGAHLGGTHITTLTQALQGRRETVSTMPFSPLAFIPHPAHDPRTARHVKNTPCPACPRLNHNGSRGRSARYGNRTLTARIPPGSTCDVDPPEAVMLRTGRWICFFRALVGLGDERGFLFRSQESPALIRLPSVRSIQVITESSVEAKYRHLAPYGHPTCKKEVTQKRFHHFVALAYSHAK</sequence>
<dbReference type="Proteomes" id="UP000053257">
    <property type="component" value="Unassembled WGS sequence"/>
</dbReference>
<name>A0A0C3SBT6_PHLG1</name>
<proteinExistence type="predicted"/>
<protein>
    <submittedName>
        <fullName evidence="2">Uncharacterized protein</fullName>
    </submittedName>
</protein>
<dbReference type="EMBL" id="KN840456">
    <property type="protein sequence ID" value="KIP10292.1"/>
    <property type="molecule type" value="Genomic_DNA"/>
</dbReference>
<dbReference type="AlphaFoldDB" id="A0A0C3SBT6"/>
<dbReference type="HOGENOM" id="CLU_265387_0_0_1"/>
<feature type="region of interest" description="Disordered" evidence="1">
    <location>
        <begin position="416"/>
        <end position="436"/>
    </location>
</feature>
<evidence type="ECO:0000256" key="1">
    <source>
        <dbReference type="SAM" id="MobiDB-lite"/>
    </source>
</evidence>
<evidence type="ECO:0000313" key="3">
    <source>
        <dbReference type="Proteomes" id="UP000053257"/>
    </source>
</evidence>
<reference evidence="2 3" key="1">
    <citation type="journal article" date="2014" name="PLoS Genet.">
        <title>Analysis of the Phlebiopsis gigantea genome, transcriptome and secretome provides insight into its pioneer colonization strategies of wood.</title>
        <authorList>
            <person name="Hori C."/>
            <person name="Ishida T."/>
            <person name="Igarashi K."/>
            <person name="Samejima M."/>
            <person name="Suzuki H."/>
            <person name="Master E."/>
            <person name="Ferreira P."/>
            <person name="Ruiz-Duenas F.J."/>
            <person name="Held B."/>
            <person name="Canessa P."/>
            <person name="Larrondo L.F."/>
            <person name="Schmoll M."/>
            <person name="Druzhinina I.S."/>
            <person name="Kubicek C.P."/>
            <person name="Gaskell J.A."/>
            <person name="Kersten P."/>
            <person name="St John F."/>
            <person name="Glasner J."/>
            <person name="Sabat G."/>
            <person name="Splinter BonDurant S."/>
            <person name="Syed K."/>
            <person name="Yadav J."/>
            <person name="Mgbeahuruike A.C."/>
            <person name="Kovalchuk A."/>
            <person name="Asiegbu F.O."/>
            <person name="Lackner G."/>
            <person name="Hoffmeister D."/>
            <person name="Rencoret J."/>
            <person name="Gutierrez A."/>
            <person name="Sun H."/>
            <person name="Lindquist E."/>
            <person name="Barry K."/>
            <person name="Riley R."/>
            <person name="Grigoriev I.V."/>
            <person name="Henrissat B."/>
            <person name="Kues U."/>
            <person name="Berka R.M."/>
            <person name="Martinez A.T."/>
            <person name="Covert S.F."/>
            <person name="Blanchette R.A."/>
            <person name="Cullen D."/>
        </authorList>
    </citation>
    <scope>NUCLEOTIDE SEQUENCE [LARGE SCALE GENOMIC DNA]</scope>
    <source>
        <strain evidence="2 3">11061_1 CR5-6</strain>
    </source>
</reference>
<organism evidence="2 3">
    <name type="scientific">Phlebiopsis gigantea (strain 11061_1 CR5-6)</name>
    <name type="common">White-rot fungus</name>
    <name type="synonym">Peniophora gigantea</name>
    <dbReference type="NCBI Taxonomy" id="745531"/>
    <lineage>
        <taxon>Eukaryota</taxon>
        <taxon>Fungi</taxon>
        <taxon>Dikarya</taxon>
        <taxon>Basidiomycota</taxon>
        <taxon>Agaricomycotina</taxon>
        <taxon>Agaricomycetes</taxon>
        <taxon>Polyporales</taxon>
        <taxon>Phanerochaetaceae</taxon>
        <taxon>Phlebiopsis</taxon>
    </lineage>
</organism>